<evidence type="ECO:0000256" key="2">
    <source>
        <dbReference type="SAM" id="SignalP"/>
    </source>
</evidence>
<evidence type="ECO:0000313" key="4">
    <source>
        <dbReference type="Proteomes" id="UP001630127"/>
    </source>
</evidence>
<keyword evidence="2" id="KW-0732">Signal</keyword>
<dbReference type="EMBL" id="JBJUIK010000004">
    <property type="protein sequence ID" value="KAL3529396.1"/>
    <property type="molecule type" value="Genomic_DNA"/>
</dbReference>
<dbReference type="InterPro" id="IPR002160">
    <property type="entry name" value="Prot_inh_Kunz-lg"/>
</dbReference>
<dbReference type="Gene3D" id="2.80.10.50">
    <property type="match status" value="1"/>
</dbReference>
<reference evidence="3 4" key="1">
    <citation type="submission" date="2024-11" db="EMBL/GenBank/DDBJ databases">
        <title>A near-complete genome assembly of Cinchona calisaya.</title>
        <authorList>
            <person name="Lian D.C."/>
            <person name="Zhao X.W."/>
            <person name="Wei L."/>
        </authorList>
    </citation>
    <scope>NUCLEOTIDE SEQUENCE [LARGE SCALE GENOMIC DNA]</scope>
    <source>
        <tissue evidence="3">Nenye</tissue>
    </source>
</reference>
<feature type="chain" id="PRO_5044765397" evidence="2">
    <location>
        <begin position="25"/>
        <end position="153"/>
    </location>
</feature>
<dbReference type="AlphaFoldDB" id="A0ABD3AC52"/>
<gene>
    <name evidence="3" type="ORF">ACH5RR_008718</name>
</gene>
<dbReference type="Pfam" id="PF00197">
    <property type="entry name" value="Kunitz_legume"/>
    <property type="match status" value="1"/>
</dbReference>
<dbReference type="Proteomes" id="UP001630127">
    <property type="component" value="Unassembled WGS sequence"/>
</dbReference>
<feature type="signal peptide" evidence="2">
    <location>
        <begin position="1"/>
        <end position="24"/>
    </location>
</feature>
<proteinExistence type="inferred from homology"/>
<evidence type="ECO:0000313" key="3">
    <source>
        <dbReference type="EMBL" id="KAL3529396.1"/>
    </source>
</evidence>
<dbReference type="PANTHER" id="PTHR33107">
    <property type="entry name" value="KUNITZ TRYPSIN INHIBITOR 2"/>
    <property type="match status" value="1"/>
</dbReference>
<dbReference type="PROSITE" id="PS00283">
    <property type="entry name" value="SOYBEAN_KUNITZ"/>
    <property type="match status" value="1"/>
</dbReference>
<protein>
    <submittedName>
        <fullName evidence="3">Uncharacterized protein</fullName>
    </submittedName>
</protein>
<organism evidence="3 4">
    <name type="scientific">Cinchona calisaya</name>
    <dbReference type="NCBI Taxonomy" id="153742"/>
    <lineage>
        <taxon>Eukaryota</taxon>
        <taxon>Viridiplantae</taxon>
        <taxon>Streptophyta</taxon>
        <taxon>Embryophyta</taxon>
        <taxon>Tracheophyta</taxon>
        <taxon>Spermatophyta</taxon>
        <taxon>Magnoliopsida</taxon>
        <taxon>eudicotyledons</taxon>
        <taxon>Gunneridae</taxon>
        <taxon>Pentapetalae</taxon>
        <taxon>asterids</taxon>
        <taxon>lamiids</taxon>
        <taxon>Gentianales</taxon>
        <taxon>Rubiaceae</taxon>
        <taxon>Cinchonoideae</taxon>
        <taxon>Cinchoneae</taxon>
        <taxon>Cinchona</taxon>
    </lineage>
</organism>
<keyword evidence="4" id="KW-1185">Reference proteome</keyword>
<comment type="caution">
    <text evidence="3">The sequence shown here is derived from an EMBL/GenBank/DDBJ whole genome shotgun (WGS) entry which is preliminary data.</text>
</comment>
<dbReference type="SMART" id="SM00452">
    <property type="entry name" value="STI"/>
    <property type="match status" value="1"/>
</dbReference>
<dbReference type="SUPFAM" id="SSF50386">
    <property type="entry name" value="STI-like"/>
    <property type="match status" value="1"/>
</dbReference>
<dbReference type="PANTHER" id="PTHR33107:SF5">
    <property type="entry name" value="KUNITZ TRYPSIN INHIBITOR 5"/>
    <property type="match status" value="1"/>
</dbReference>
<accession>A0ABD3AC52</accession>
<dbReference type="InterPro" id="IPR011065">
    <property type="entry name" value="Kunitz_inhibitor_STI-like_sf"/>
</dbReference>
<name>A0ABD3AC52_9GENT</name>
<evidence type="ECO:0000256" key="1">
    <source>
        <dbReference type="ARBA" id="ARBA00005440"/>
    </source>
</evidence>
<comment type="similarity">
    <text evidence="1">Belongs to the protease inhibitor I3 (leguminous Kunitz-type inhibitor) family.</text>
</comment>
<sequence>MKANVLSFPFLFFSIYTNSLFCLAVESVQPAAVFDADGKEVLTDLFYYIRPANNRGKDRGGALGLRIIGNDSYPLGVIQEIIELRNGLELTFSPVVTPKDNVVRVSTDLNIQVAFPDTCNQTTVWKVDVCNNSKGIKFVNLGGVIGNPGPETF</sequence>